<proteinExistence type="predicted"/>
<feature type="transmembrane region" description="Helical" evidence="1">
    <location>
        <begin position="39"/>
        <end position="58"/>
    </location>
</feature>
<feature type="transmembrane region" description="Helical" evidence="1">
    <location>
        <begin position="70"/>
        <end position="94"/>
    </location>
</feature>
<dbReference type="RefSeq" id="WP_261607409.1">
    <property type="nucleotide sequence ID" value="NZ_JAODOR010000011.1"/>
</dbReference>
<protein>
    <submittedName>
        <fullName evidence="2">Uncharacterized protein</fullName>
    </submittedName>
</protein>
<evidence type="ECO:0000313" key="2">
    <source>
        <dbReference type="EMBL" id="MCT9002891.1"/>
    </source>
</evidence>
<keyword evidence="3" id="KW-1185">Reference proteome</keyword>
<keyword evidence="1" id="KW-0812">Transmembrane</keyword>
<evidence type="ECO:0000256" key="1">
    <source>
        <dbReference type="SAM" id="Phobius"/>
    </source>
</evidence>
<organism evidence="2 3">
    <name type="scientific">Microbacterium memoriense</name>
    <dbReference type="NCBI Taxonomy" id="2978350"/>
    <lineage>
        <taxon>Bacteria</taxon>
        <taxon>Bacillati</taxon>
        <taxon>Actinomycetota</taxon>
        <taxon>Actinomycetes</taxon>
        <taxon>Micrococcales</taxon>
        <taxon>Microbacteriaceae</taxon>
        <taxon>Microbacterium</taxon>
    </lineage>
</organism>
<reference evidence="2 3" key="1">
    <citation type="journal article" date="2024" name="Int. J. Syst. Evol. Microbiol.">
        <title>Microbacterium memoriense sp. nov., a member of the Actinomycetota from marine beach sediment of the north coast of Portugal.</title>
        <authorList>
            <person name="Santos J.D.N.D."/>
            <person name="Klimek D."/>
            <person name="Calusinska M."/>
            <person name="Lobo-da-Cunha A."/>
            <person name="Catita J."/>
            <person name="Goncalves H."/>
            <person name="Gonzalez I."/>
            <person name="Lage O.M."/>
        </authorList>
    </citation>
    <scope>NUCLEOTIDE SEQUENCE [LARGE SCALE GENOMIC DNA]</scope>
    <source>
        <strain evidence="2 3">PMIC_1C1B</strain>
    </source>
</reference>
<feature type="transmembrane region" description="Helical" evidence="1">
    <location>
        <begin position="12"/>
        <end position="33"/>
    </location>
</feature>
<keyword evidence="1" id="KW-1133">Transmembrane helix</keyword>
<gene>
    <name evidence="2" type="ORF">N4R40_10985</name>
</gene>
<keyword evidence="1" id="KW-0472">Membrane</keyword>
<name>A0ABT2PEK9_9MICO</name>
<evidence type="ECO:0000313" key="3">
    <source>
        <dbReference type="Proteomes" id="UP001300496"/>
    </source>
</evidence>
<comment type="caution">
    <text evidence="2">The sequence shown here is derived from an EMBL/GenBank/DDBJ whole genome shotgun (WGS) entry which is preliminary data.</text>
</comment>
<accession>A0ABT2PEK9</accession>
<dbReference type="Proteomes" id="UP001300496">
    <property type="component" value="Unassembled WGS sequence"/>
</dbReference>
<sequence length="96" mass="9580">MSLPELAPRSGVRGIVAAWVISAVIALVIGIAVPSEAQAAWMAVGMGLVLIASFAIQLAHGHPHGFIQRVAASVLGGLVVMGLIGVGLGLASLFSA</sequence>
<dbReference type="EMBL" id="JAODOR010000011">
    <property type="protein sequence ID" value="MCT9002891.1"/>
    <property type="molecule type" value="Genomic_DNA"/>
</dbReference>